<evidence type="ECO:0000313" key="3">
    <source>
        <dbReference type="EMBL" id="KAB3530550.1"/>
    </source>
</evidence>
<evidence type="ECO:0000313" key="4">
    <source>
        <dbReference type="Proteomes" id="UP000465601"/>
    </source>
</evidence>
<keyword evidence="1" id="KW-0812">Transmembrane</keyword>
<dbReference type="EMBL" id="WBZB01000017">
    <property type="protein sequence ID" value="KAB3530550.1"/>
    <property type="molecule type" value="Genomic_DNA"/>
</dbReference>
<name>A0A833HPA7_9FIRM</name>
<feature type="transmembrane region" description="Helical" evidence="1">
    <location>
        <begin position="69"/>
        <end position="88"/>
    </location>
</feature>
<dbReference type="AlphaFoldDB" id="A0A833HPA7"/>
<feature type="transmembrane region" description="Helical" evidence="1">
    <location>
        <begin position="39"/>
        <end position="57"/>
    </location>
</feature>
<evidence type="ECO:0000259" key="2">
    <source>
        <dbReference type="Pfam" id="PF22570"/>
    </source>
</evidence>
<keyword evidence="1" id="KW-0472">Membrane</keyword>
<protein>
    <recommendedName>
        <fullName evidence="2">LiaF transmembrane domain-containing protein</fullName>
    </recommendedName>
</protein>
<dbReference type="OrthoDB" id="1707123at2"/>
<keyword evidence="1" id="KW-1133">Transmembrane helix</keyword>
<sequence>MRQWRVGTLSMGLTLIVLGITLLLSMINGYEIASYVIKFWPVILIVIGVEILLYIYLSKEESPKVKYDGFSIFMIILIAIISLGFYSISAIGILPRLAAMAEGVDYSLNIKLQEKQVDSTIDKIVVDLPNNYTYIGSTHDQKILLSGKGNVFAISKDNAEDLLRNIELVTYQVDNTLHISVDGIQRNNDLREKITNLSFNLYLPKGIDVEIKRVNYHGHGVEIDGRDIEGNWIVDVYGNTIVQIDEESILKIDADVEEFDYSGNIDWVIEKKNDVVKGVSYISGKGENTLRLIKGSIEVVKID</sequence>
<dbReference type="Pfam" id="PF22570">
    <property type="entry name" value="LiaF-TM"/>
    <property type="match status" value="1"/>
</dbReference>
<evidence type="ECO:0000256" key="1">
    <source>
        <dbReference type="SAM" id="Phobius"/>
    </source>
</evidence>
<proteinExistence type="predicted"/>
<feature type="domain" description="LiaF transmembrane" evidence="2">
    <location>
        <begin position="11"/>
        <end position="94"/>
    </location>
</feature>
<dbReference type="RefSeq" id="WP_151865622.1">
    <property type="nucleotide sequence ID" value="NZ_WBZB01000017.1"/>
</dbReference>
<dbReference type="Proteomes" id="UP000465601">
    <property type="component" value="Unassembled WGS sequence"/>
</dbReference>
<dbReference type="InterPro" id="IPR054331">
    <property type="entry name" value="LiaF_TM"/>
</dbReference>
<reference evidence="3 4" key="1">
    <citation type="submission" date="2019-10" db="EMBL/GenBank/DDBJ databases">
        <title>Alkaliphilus serpentinus sp. nov. and Alkaliphilus pronyensis sp. nov., two novel anaerobic alkaliphilic species isolated from the serpentinized-hosted hydrothermal field of the Prony Bay (New Caledonia).</title>
        <authorList>
            <person name="Postec A."/>
        </authorList>
    </citation>
    <scope>NUCLEOTIDE SEQUENCE [LARGE SCALE GENOMIC DNA]</scope>
    <source>
        <strain evidence="3 4">LacT</strain>
    </source>
</reference>
<organism evidence="3 4">
    <name type="scientific">Alkaliphilus serpentinus</name>
    <dbReference type="NCBI Taxonomy" id="1482731"/>
    <lineage>
        <taxon>Bacteria</taxon>
        <taxon>Bacillati</taxon>
        <taxon>Bacillota</taxon>
        <taxon>Clostridia</taxon>
        <taxon>Peptostreptococcales</taxon>
        <taxon>Natronincolaceae</taxon>
        <taxon>Alkaliphilus</taxon>
    </lineage>
</organism>
<accession>A0A833HPA7</accession>
<keyword evidence="4" id="KW-1185">Reference proteome</keyword>
<gene>
    <name evidence="3" type="ORF">F8153_06790</name>
</gene>
<comment type="caution">
    <text evidence="3">The sequence shown here is derived from an EMBL/GenBank/DDBJ whole genome shotgun (WGS) entry which is preliminary data.</text>
</comment>